<proteinExistence type="inferred from homology"/>
<dbReference type="GeneID" id="14871001"/>
<dbReference type="PROSITE" id="PS00211">
    <property type="entry name" value="ABC_TRANSPORTER_1"/>
    <property type="match status" value="1"/>
</dbReference>
<dbReference type="AlphaFoldDB" id="F4PZX2"/>
<feature type="compositionally biased region" description="Polar residues" evidence="10">
    <location>
        <begin position="19"/>
        <end position="31"/>
    </location>
</feature>
<evidence type="ECO:0000256" key="4">
    <source>
        <dbReference type="ARBA" id="ARBA00022692"/>
    </source>
</evidence>
<keyword evidence="3" id="KW-0813">Transport</keyword>
<dbReference type="PROSITE" id="PS50893">
    <property type="entry name" value="ABC_TRANSPORTER_2"/>
    <property type="match status" value="1"/>
</dbReference>
<comment type="subcellular location">
    <subcellularLocation>
        <location evidence="1">Membrane</location>
        <topology evidence="1">Multi-pass membrane protein</topology>
    </subcellularLocation>
</comment>
<dbReference type="STRING" id="1054147.F4PZX2"/>
<evidence type="ECO:0000256" key="10">
    <source>
        <dbReference type="SAM" id="MobiDB-lite"/>
    </source>
</evidence>
<dbReference type="GO" id="GO:0030587">
    <property type="term" value="P:sorocarp development"/>
    <property type="evidence" value="ECO:0007669"/>
    <property type="project" value="UniProtKB-ARBA"/>
</dbReference>
<evidence type="ECO:0000256" key="11">
    <source>
        <dbReference type="SAM" id="Phobius"/>
    </source>
</evidence>
<reference evidence="14" key="1">
    <citation type="journal article" date="2011" name="Genome Res.">
        <title>Phylogeny-wide analysis of social amoeba genomes highlights ancient origins for complex intercellular communication.</title>
        <authorList>
            <person name="Heidel A.J."/>
            <person name="Lawal H.M."/>
            <person name="Felder M."/>
            <person name="Schilde C."/>
            <person name="Helps N.R."/>
            <person name="Tunggal B."/>
            <person name="Rivero F."/>
            <person name="John U."/>
            <person name="Schleicher M."/>
            <person name="Eichinger L."/>
            <person name="Platzer M."/>
            <person name="Noegel A.A."/>
            <person name="Schaap P."/>
            <person name="Gloeckner G."/>
        </authorList>
    </citation>
    <scope>NUCLEOTIDE SEQUENCE [LARGE SCALE GENOMIC DNA]</scope>
    <source>
        <strain evidence="14">SH3</strain>
    </source>
</reference>
<dbReference type="OMA" id="AGRGHEM"/>
<dbReference type="FunFam" id="3.40.50.300:FF:002639">
    <property type="entry name" value="ABC transporter G family protein"/>
    <property type="match status" value="1"/>
</dbReference>
<dbReference type="GO" id="GO:0140359">
    <property type="term" value="F:ABC-type transporter activity"/>
    <property type="evidence" value="ECO:0007669"/>
    <property type="project" value="InterPro"/>
</dbReference>
<sequence>MAPPITLEHEDGVDMTEFSGGTSSPPDIQNDISLSSSSPAYHTTTAGSVIPIAPRRSGMYVTARNLTMTVGTEKKNNVKNILSDLNFFLKPGSMVLILGSPGCGKTSIMKALACQTHDERLSGKLLFNGKEPNPDTHHRDCIYVVQEDHHMAPFTVKETFKFSADMQMPEGTTEEQKNQRVETIMKMLGLESQADTIVGNEFLRGISGGQKKRVTIGVEFVKDANLILLDECSTGLDSTTTLDLITNIKEIVTTQNVSCIVSLLQPGSEIVRLFDFLMVLSEGQMAYFGPMNSGIDYFEELGFKLPSHHNPAEFFQEIVDEPELYYAKEGEPPLKGTQQFAQAYKNSEICKKVCDDLDNNIPNPSDFKDSSHMTAYPTSTGYQILKTSLRAFKMLVSNPVVVRVRIIKSIVMGLILGSLFWDLSADQAGGNNRSGLIFFSLLFVIFGGFGSITVLTPYFALRDGHLFSVGLLDVWIAGECWKIHLLYLDGLGE</sequence>
<dbReference type="InterPro" id="IPR027417">
    <property type="entry name" value="P-loop_NTPase"/>
</dbReference>
<dbReference type="Pfam" id="PF01061">
    <property type="entry name" value="ABC2_membrane"/>
    <property type="match status" value="1"/>
</dbReference>
<evidence type="ECO:0000259" key="12">
    <source>
        <dbReference type="PROSITE" id="PS50893"/>
    </source>
</evidence>
<dbReference type="Pfam" id="PF00005">
    <property type="entry name" value="ABC_tran"/>
    <property type="match status" value="1"/>
</dbReference>
<dbReference type="SUPFAM" id="SSF52540">
    <property type="entry name" value="P-loop containing nucleoside triphosphate hydrolases"/>
    <property type="match status" value="1"/>
</dbReference>
<evidence type="ECO:0000313" key="13">
    <source>
        <dbReference type="EMBL" id="EGG18886.1"/>
    </source>
</evidence>
<evidence type="ECO:0000256" key="8">
    <source>
        <dbReference type="ARBA" id="ARBA00022989"/>
    </source>
</evidence>
<dbReference type="InterPro" id="IPR017871">
    <property type="entry name" value="ABC_transporter-like_CS"/>
</dbReference>
<keyword evidence="7" id="KW-0067">ATP-binding</keyword>
<keyword evidence="6" id="KW-0547">Nucleotide-binding</keyword>
<evidence type="ECO:0000256" key="3">
    <source>
        <dbReference type="ARBA" id="ARBA00022448"/>
    </source>
</evidence>
<keyword evidence="14" id="KW-1185">Reference proteome</keyword>
<evidence type="ECO:0000256" key="2">
    <source>
        <dbReference type="ARBA" id="ARBA00006012"/>
    </source>
</evidence>
<dbReference type="GO" id="GO:0005524">
    <property type="term" value="F:ATP binding"/>
    <property type="evidence" value="ECO:0007669"/>
    <property type="project" value="UniProtKB-KW"/>
</dbReference>
<evidence type="ECO:0000313" key="14">
    <source>
        <dbReference type="Proteomes" id="UP000007797"/>
    </source>
</evidence>
<dbReference type="PANTHER" id="PTHR19241">
    <property type="entry name" value="ATP-BINDING CASSETTE TRANSPORTER"/>
    <property type="match status" value="1"/>
</dbReference>
<dbReference type="InterPro" id="IPR003439">
    <property type="entry name" value="ABC_transporter-like_ATP-bd"/>
</dbReference>
<feature type="transmembrane region" description="Helical" evidence="11">
    <location>
        <begin position="406"/>
        <end position="424"/>
    </location>
</feature>
<organism evidence="13 14">
    <name type="scientific">Cavenderia fasciculata</name>
    <name type="common">Slime mold</name>
    <name type="synonym">Dictyostelium fasciculatum</name>
    <dbReference type="NCBI Taxonomy" id="261658"/>
    <lineage>
        <taxon>Eukaryota</taxon>
        <taxon>Amoebozoa</taxon>
        <taxon>Evosea</taxon>
        <taxon>Eumycetozoa</taxon>
        <taxon>Dictyostelia</taxon>
        <taxon>Acytosteliales</taxon>
        <taxon>Cavenderiaceae</taxon>
        <taxon>Cavenderia</taxon>
    </lineage>
</organism>
<dbReference type="OrthoDB" id="66620at2759"/>
<evidence type="ECO:0000256" key="9">
    <source>
        <dbReference type="ARBA" id="ARBA00023136"/>
    </source>
</evidence>
<dbReference type="GO" id="GO:0016020">
    <property type="term" value="C:membrane"/>
    <property type="evidence" value="ECO:0007669"/>
    <property type="project" value="UniProtKB-SubCell"/>
</dbReference>
<keyword evidence="9 11" id="KW-0472">Membrane</keyword>
<name>F4PZX2_CACFS</name>
<feature type="transmembrane region" description="Helical" evidence="11">
    <location>
        <begin position="436"/>
        <end position="460"/>
    </location>
</feature>
<evidence type="ECO:0000256" key="1">
    <source>
        <dbReference type="ARBA" id="ARBA00004141"/>
    </source>
</evidence>
<dbReference type="InterPro" id="IPR003593">
    <property type="entry name" value="AAA+_ATPase"/>
</dbReference>
<evidence type="ECO:0000256" key="5">
    <source>
        <dbReference type="ARBA" id="ARBA00022737"/>
    </source>
</evidence>
<keyword evidence="5" id="KW-0677">Repeat</keyword>
<dbReference type="InterPro" id="IPR043926">
    <property type="entry name" value="ABCG_dom"/>
</dbReference>
<comment type="similarity">
    <text evidence="2">Belongs to the ABC transporter superfamily. ABCG family. PDR (TC 3.A.1.205) subfamily.</text>
</comment>
<dbReference type="Proteomes" id="UP000007797">
    <property type="component" value="Unassembled WGS sequence"/>
</dbReference>
<accession>F4PZX2</accession>
<evidence type="ECO:0000256" key="7">
    <source>
        <dbReference type="ARBA" id="ARBA00022840"/>
    </source>
</evidence>
<dbReference type="InterPro" id="IPR013525">
    <property type="entry name" value="ABC2_TM"/>
</dbReference>
<protein>
    <submittedName>
        <fullName evidence="13">ABC transporter G family protein</fullName>
    </submittedName>
</protein>
<gene>
    <name evidence="13" type="ORF">DFA_02625</name>
</gene>
<evidence type="ECO:0000256" key="6">
    <source>
        <dbReference type="ARBA" id="ARBA00022741"/>
    </source>
</evidence>
<dbReference type="Pfam" id="PF19055">
    <property type="entry name" value="ABC2_membrane_7"/>
    <property type="match status" value="1"/>
</dbReference>
<dbReference type="SMART" id="SM00382">
    <property type="entry name" value="AAA"/>
    <property type="match status" value="1"/>
</dbReference>
<dbReference type="RefSeq" id="XP_004357348.1">
    <property type="nucleotide sequence ID" value="XM_004357292.1"/>
</dbReference>
<feature type="region of interest" description="Disordered" evidence="10">
    <location>
        <begin position="1"/>
        <end position="31"/>
    </location>
</feature>
<keyword evidence="4 11" id="KW-0812">Transmembrane</keyword>
<dbReference type="KEGG" id="dfa:DFA_02625"/>
<dbReference type="GO" id="GO:0016887">
    <property type="term" value="F:ATP hydrolysis activity"/>
    <property type="evidence" value="ECO:0007669"/>
    <property type="project" value="InterPro"/>
</dbReference>
<dbReference type="EMBL" id="GL883017">
    <property type="protein sequence ID" value="EGG18886.1"/>
    <property type="molecule type" value="Genomic_DNA"/>
</dbReference>
<keyword evidence="8 11" id="KW-1133">Transmembrane helix</keyword>
<feature type="domain" description="ABC transporter" evidence="12">
    <location>
        <begin position="61"/>
        <end position="307"/>
    </location>
</feature>
<dbReference type="Gene3D" id="3.40.50.300">
    <property type="entry name" value="P-loop containing nucleotide triphosphate hydrolases"/>
    <property type="match status" value="1"/>
</dbReference>